<dbReference type="PANTHER" id="PTHR19136">
    <property type="entry name" value="MOLYBDENUM COFACTOR GUANYLYLTRANSFERASE"/>
    <property type="match status" value="1"/>
</dbReference>
<feature type="domain" description="MobA-like NTP transferase" evidence="3">
    <location>
        <begin position="5"/>
        <end position="108"/>
    </location>
</feature>
<dbReference type="InterPro" id="IPR025877">
    <property type="entry name" value="MobA-like_NTP_Trfase"/>
</dbReference>
<evidence type="ECO:0000259" key="3">
    <source>
        <dbReference type="Pfam" id="PF12804"/>
    </source>
</evidence>
<dbReference type="GO" id="GO:0016779">
    <property type="term" value="F:nucleotidyltransferase activity"/>
    <property type="evidence" value="ECO:0007669"/>
    <property type="project" value="UniProtKB-KW"/>
</dbReference>
<dbReference type="Gene3D" id="3.90.550.10">
    <property type="entry name" value="Spore Coat Polysaccharide Biosynthesis Protein SpsA, Chain A"/>
    <property type="match status" value="1"/>
</dbReference>
<dbReference type="EMBL" id="QFYR01000004">
    <property type="protein sequence ID" value="RAK51360.1"/>
    <property type="molecule type" value="Genomic_DNA"/>
</dbReference>
<dbReference type="PANTHER" id="PTHR19136:SF81">
    <property type="entry name" value="MOLYBDENUM COFACTOR GUANYLYLTRANSFERASE"/>
    <property type="match status" value="1"/>
</dbReference>
<dbReference type="RefSeq" id="WP_111515895.1">
    <property type="nucleotide sequence ID" value="NZ_QFYR01000004.1"/>
</dbReference>
<keyword evidence="4" id="KW-0548">Nucleotidyltransferase</keyword>
<dbReference type="Proteomes" id="UP000249725">
    <property type="component" value="Unassembled WGS sequence"/>
</dbReference>
<comment type="caution">
    <text evidence="4">The sequence shown here is derived from an EMBL/GenBank/DDBJ whole genome shotgun (WGS) entry which is preliminary data.</text>
</comment>
<evidence type="ECO:0000313" key="4">
    <source>
        <dbReference type="EMBL" id="RAK51360.1"/>
    </source>
</evidence>
<keyword evidence="2" id="KW-0460">Magnesium</keyword>
<dbReference type="AlphaFoldDB" id="A0A328A9Q7"/>
<evidence type="ECO:0000256" key="2">
    <source>
        <dbReference type="ARBA" id="ARBA00022842"/>
    </source>
</evidence>
<gene>
    <name evidence="4" type="ORF">DJ018_15570</name>
</gene>
<protein>
    <submittedName>
        <fullName evidence="4">Molybdenum cofactor guanylyltransferase</fullName>
    </submittedName>
</protein>
<accession>A0A328A9Q7</accession>
<keyword evidence="1 4" id="KW-0808">Transferase</keyword>
<dbReference type="InterPro" id="IPR029044">
    <property type="entry name" value="Nucleotide-diphossugar_trans"/>
</dbReference>
<dbReference type="SUPFAM" id="SSF53448">
    <property type="entry name" value="Nucleotide-diphospho-sugar transferases"/>
    <property type="match status" value="1"/>
</dbReference>
<organism evidence="4 5">
    <name type="scientific">Phenylobacterium deserti</name>
    <dbReference type="NCBI Taxonomy" id="1914756"/>
    <lineage>
        <taxon>Bacteria</taxon>
        <taxon>Pseudomonadati</taxon>
        <taxon>Pseudomonadota</taxon>
        <taxon>Alphaproteobacteria</taxon>
        <taxon>Caulobacterales</taxon>
        <taxon>Caulobacteraceae</taxon>
        <taxon>Phenylobacterium</taxon>
    </lineage>
</organism>
<sequence>MRLGAMILTGGASSRMGADKAALIWDGLRAVDRVAELARAAGADSVMTVGAVDYGLPFVADEPAFGGPVGGVLAGCQALAAQACRRILVLAVDAPTIQPRDLTPLLAVEAPGAAYEGLHFPLVLDLTALPRDAAADWPMARLAERAGVRRLPCDDADRLRLRGANTPEEREVLLRGA</sequence>
<name>A0A328A9Q7_9CAUL</name>
<keyword evidence="5" id="KW-1185">Reference proteome</keyword>
<proteinExistence type="predicted"/>
<evidence type="ECO:0000313" key="5">
    <source>
        <dbReference type="Proteomes" id="UP000249725"/>
    </source>
</evidence>
<evidence type="ECO:0000256" key="1">
    <source>
        <dbReference type="ARBA" id="ARBA00022679"/>
    </source>
</evidence>
<reference evidence="5" key="1">
    <citation type="submission" date="2018-05" db="EMBL/GenBank/DDBJ databases">
        <authorList>
            <person name="Li X."/>
        </authorList>
    </citation>
    <scope>NUCLEOTIDE SEQUENCE [LARGE SCALE GENOMIC DNA]</scope>
    <source>
        <strain evidence="5">YIM 73061</strain>
    </source>
</reference>
<dbReference type="Pfam" id="PF12804">
    <property type="entry name" value="NTP_transf_3"/>
    <property type="match status" value="1"/>
</dbReference>
<dbReference type="OrthoDB" id="9788394at2"/>